<comment type="caution">
    <text evidence="1">The sequence shown here is derived from an EMBL/GenBank/DDBJ whole genome shotgun (WGS) entry which is preliminary data.</text>
</comment>
<organism evidence="1 2">
    <name type="scientific">Methanosuratincola subterraneus</name>
    <dbReference type="NCBI Taxonomy" id="2593994"/>
    <lineage>
        <taxon>Archaea</taxon>
        <taxon>Thermoproteota</taxon>
        <taxon>Methanosuratincolia</taxon>
        <taxon>Candidatus Methanomethylicales</taxon>
        <taxon>Candidatus Methanomethylicaceae</taxon>
        <taxon>Candidatus Methanosuratincola (ex Vanwonterghem et al. 2016)</taxon>
    </lineage>
</organism>
<dbReference type="Proteomes" id="UP000288215">
    <property type="component" value="Unassembled WGS sequence"/>
</dbReference>
<sequence length="38" mass="4146">MPFIGIHVFLVLLSTSHQLTKCLLYKVDLGFCAGPIVA</sequence>
<evidence type="ECO:0000313" key="1">
    <source>
        <dbReference type="EMBL" id="RWX72879.1"/>
    </source>
</evidence>
<protein>
    <submittedName>
        <fullName evidence="1">Uncharacterized protein</fullName>
    </submittedName>
</protein>
<name>A0A3S4UFQ4_METS7</name>
<evidence type="ECO:0000313" key="2">
    <source>
        <dbReference type="Proteomes" id="UP000288215"/>
    </source>
</evidence>
<gene>
    <name evidence="1" type="ORF">Metus_0853</name>
</gene>
<reference evidence="1 2" key="1">
    <citation type="submission" date="2018-12" db="EMBL/GenBank/DDBJ databases">
        <title>The complete genome of the methanogenic archaea of the candidate phylum Verstraetearchaeota, obtained from the metagenome of underground thermal water.</title>
        <authorList>
            <person name="Kadnikov V.V."/>
            <person name="Mardanov A.V."/>
            <person name="Beletsky A.V."/>
            <person name="Karnachuk O.V."/>
            <person name="Ravin N.V."/>
        </authorList>
    </citation>
    <scope>NUCLEOTIDE SEQUENCE [LARGE SCALE GENOMIC DNA]</scope>
    <source>
        <strain evidence="1">Ch88</strain>
    </source>
</reference>
<proteinExistence type="predicted"/>
<dbReference type="EMBL" id="RXGA01000003">
    <property type="protein sequence ID" value="RWX72879.1"/>
    <property type="molecule type" value="Genomic_DNA"/>
</dbReference>
<dbReference type="AlphaFoldDB" id="A0A3S4UFQ4"/>
<accession>A0A3S4UFQ4</accession>